<protein>
    <submittedName>
        <fullName evidence="1">Uncharacterized protein</fullName>
    </submittedName>
</protein>
<sequence length="109" mass="11759">MSYYNAAAQSTWTVTASNFPRNSVRLLVQITRSSVRSAQYVLRFGPPNHILADGVMDSMARVGMCGCGFAVGGFVAIECATIFDHEHYIAAKVALGDHTAWTSPFGSAR</sequence>
<evidence type="ECO:0000313" key="2">
    <source>
        <dbReference type="Proteomes" id="UP000486351"/>
    </source>
</evidence>
<proteinExistence type="predicted"/>
<dbReference type="AlphaFoldDB" id="A0A6G0QNV4"/>
<comment type="caution">
    <text evidence="1">The sequence shown here is derived from an EMBL/GenBank/DDBJ whole genome shotgun (WGS) entry which is preliminary data.</text>
</comment>
<accession>A0A6G0QNV4</accession>
<dbReference type="Proteomes" id="UP000486351">
    <property type="component" value="Unassembled WGS sequence"/>
</dbReference>
<reference evidence="1 2" key="1">
    <citation type="submission" date="2018-09" db="EMBL/GenBank/DDBJ databases">
        <title>Genomic investigation of the strawberry pathogen Phytophthora fragariae indicates pathogenicity is determined by transcriptional variation in three key races.</title>
        <authorList>
            <person name="Adams T.M."/>
            <person name="Armitage A.D."/>
            <person name="Sobczyk M.K."/>
            <person name="Bates H.J."/>
            <person name="Dunwell J.M."/>
            <person name="Nellist C.F."/>
            <person name="Harrison R.J."/>
        </authorList>
    </citation>
    <scope>NUCLEOTIDE SEQUENCE [LARGE SCALE GENOMIC DNA]</scope>
    <source>
        <strain evidence="1 2">NOV-77</strain>
    </source>
</reference>
<evidence type="ECO:0000313" key="1">
    <source>
        <dbReference type="EMBL" id="KAE9296080.1"/>
    </source>
</evidence>
<gene>
    <name evidence="1" type="ORF">PF008_g24105</name>
</gene>
<organism evidence="1 2">
    <name type="scientific">Phytophthora fragariae</name>
    <dbReference type="NCBI Taxonomy" id="53985"/>
    <lineage>
        <taxon>Eukaryota</taxon>
        <taxon>Sar</taxon>
        <taxon>Stramenopiles</taxon>
        <taxon>Oomycota</taxon>
        <taxon>Peronosporomycetes</taxon>
        <taxon>Peronosporales</taxon>
        <taxon>Peronosporaceae</taxon>
        <taxon>Phytophthora</taxon>
    </lineage>
</organism>
<dbReference type="EMBL" id="QXFY01002528">
    <property type="protein sequence ID" value="KAE9296080.1"/>
    <property type="molecule type" value="Genomic_DNA"/>
</dbReference>
<name>A0A6G0QNV4_9STRA</name>